<feature type="signal peptide" evidence="3">
    <location>
        <begin position="1"/>
        <end position="21"/>
    </location>
</feature>
<dbReference type="Proteomes" id="UP001211065">
    <property type="component" value="Unassembled WGS sequence"/>
</dbReference>
<keyword evidence="3" id="KW-0732">Signal</keyword>
<reference evidence="4" key="1">
    <citation type="submission" date="2020-05" db="EMBL/GenBank/DDBJ databases">
        <title>Phylogenomic resolution of chytrid fungi.</title>
        <authorList>
            <person name="Stajich J.E."/>
            <person name="Amses K."/>
            <person name="Simmons R."/>
            <person name="Seto K."/>
            <person name="Myers J."/>
            <person name="Bonds A."/>
            <person name="Quandt C.A."/>
            <person name="Barry K."/>
            <person name="Liu P."/>
            <person name="Grigoriev I."/>
            <person name="Longcore J.E."/>
            <person name="James T.Y."/>
        </authorList>
    </citation>
    <scope>NUCLEOTIDE SEQUENCE</scope>
    <source>
        <strain evidence="4">JEL0476</strain>
    </source>
</reference>
<proteinExistence type="predicted"/>
<keyword evidence="1" id="KW-0175">Coiled coil</keyword>
<feature type="chain" id="PRO_5042227208" evidence="3">
    <location>
        <begin position="22"/>
        <end position="121"/>
    </location>
</feature>
<evidence type="ECO:0000256" key="1">
    <source>
        <dbReference type="SAM" id="Coils"/>
    </source>
</evidence>
<feature type="coiled-coil region" evidence="1">
    <location>
        <begin position="76"/>
        <end position="103"/>
    </location>
</feature>
<comment type="caution">
    <text evidence="4">The sequence shown here is derived from an EMBL/GenBank/DDBJ whole genome shotgun (WGS) entry which is preliminary data.</text>
</comment>
<keyword evidence="2" id="KW-0472">Membrane</keyword>
<keyword evidence="2" id="KW-1133">Transmembrane helix</keyword>
<organism evidence="4 5">
    <name type="scientific">Clydaea vesicula</name>
    <dbReference type="NCBI Taxonomy" id="447962"/>
    <lineage>
        <taxon>Eukaryota</taxon>
        <taxon>Fungi</taxon>
        <taxon>Fungi incertae sedis</taxon>
        <taxon>Chytridiomycota</taxon>
        <taxon>Chytridiomycota incertae sedis</taxon>
        <taxon>Chytridiomycetes</taxon>
        <taxon>Lobulomycetales</taxon>
        <taxon>Lobulomycetaceae</taxon>
        <taxon>Clydaea</taxon>
    </lineage>
</organism>
<evidence type="ECO:0000256" key="2">
    <source>
        <dbReference type="SAM" id="Phobius"/>
    </source>
</evidence>
<keyword evidence="5" id="KW-1185">Reference proteome</keyword>
<dbReference type="AlphaFoldDB" id="A0AAD5U0N7"/>
<evidence type="ECO:0000313" key="5">
    <source>
        <dbReference type="Proteomes" id="UP001211065"/>
    </source>
</evidence>
<keyword evidence="2" id="KW-0812">Transmembrane</keyword>
<sequence>MFKFNIFLLLNLLFSSALTQAVEQPAQNGLSREIIIVIIVLAIVLFFVTFFAFLVFLKKKRNANEPKGVEKEPKSVLSKKDSIREHRRELDEWKDELHNVTLNRNKSLQKSKAATGSVANV</sequence>
<feature type="transmembrane region" description="Helical" evidence="2">
    <location>
        <begin position="35"/>
        <end position="57"/>
    </location>
</feature>
<evidence type="ECO:0000256" key="3">
    <source>
        <dbReference type="SAM" id="SignalP"/>
    </source>
</evidence>
<accession>A0AAD5U0N7</accession>
<gene>
    <name evidence="4" type="ORF">HK099_004103</name>
</gene>
<evidence type="ECO:0000313" key="4">
    <source>
        <dbReference type="EMBL" id="KAJ3220678.1"/>
    </source>
</evidence>
<name>A0AAD5U0N7_9FUNG</name>
<protein>
    <submittedName>
        <fullName evidence="4">Uncharacterized protein</fullName>
    </submittedName>
</protein>
<dbReference type="EMBL" id="JADGJW010000281">
    <property type="protein sequence ID" value="KAJ3220678.1"/>
    <property type="molecule type" value="Genomic_DNA"/>
</dbReference>